<dbReference type="RefSeq" id="WP_272654950.1">
    <property type="nucleotide sequence ID" value="NZ_CP085083.1"/>
</dbReference>
<name>A0AAJ6NI72_9GAMM</name>
<organism evidence="2 3">
    <name type="scientific">Acinetobacter vivianii</name>
    <dbReference type="NCBI Taxonomy" id="1776742"/>
    <lineage>
        <taxon>Bacteria</taxon>
        <taxon>Pseudomonadati</taxon>
        <taxon>Pseudomonadota</taxon>
        <taxon>Gammaproteobacteria</taxon>
        <taxon>Moraxellales</taxon>
        <taxon>Moraxellaceae</taxon>
        <taxon>Acinetobacter</taxon>
    </lineage>
</organism>
<feature type="signal peptide" evidence="1">
    <location>
        <begin position="1"/>
        <end position="18"/>
    </location>
</feature>
<reference evidence="2" key="2">
    <citation type="submission" date="2023-02" db="EMBL/GenBank/DDBJ databases">
        <authorList>
            <person name="Huang Y."/>
            <person name="Zhang Y."/>
            <person name="Zhang T."/>
            <person name="Wang J."/>
        </authorList>
    </citation>
    <scope>NUCLEOTIDE SEQUENCE</scope>
    <source>
        <strain evidence="2">KJ-1</strain>
    </source>
</reference>
<gene>
    <name evidence="2" type="ORF">LF296_16220</name>
</gene>
<protein>
    <recommendedName>
        <fullName evidence="4">Lipoprotein</fullName>
    </recommendedName>
</protein>
<evidence type="ECO:0000313" key="2">
    <source>
        <dbReference type="EMBL" id="WDZ50831.1"/>
    </source>
</evidence>
<dbReference type="PROSITE" id="PS51257">
    <property type="entry name" value="PROKAR_LIPOPROTEIN"/>
    <property type="match status" value="1"/>
</dbReference>
<sequence length="236" mass="25862">MKTILFPSIILVSAIALTACGENFSAANVSLGGSGSGTQKPLPGGGNSGGSYPSTGDKGEFYEYVVTIPQESQSSCTGVQRSMRFIDAETKQPLVVNSLQSLALSPLQIEISNTTPNYVYQLVPLCRPIEFQVGETVMFHGQSLRCATDQDEIQVLRPYETRTYELDLSFAETELPLIVNYKAFYRTDLPSIGTAWEKCDAAQITVPIYKKRIPKEPKHIEPPITVPEQPVGEKPE</sequence>
<accession>A0AAJ6NI72</accession>
<keyword evidence="1" id="KW-0732">Signal</keyword>
<dbReference type="Proteomes" id="UP001199528">
    <property type="component" value="Chromosome"/>
</dbReference>
<proteinExistence type="predicted"/>
<dbReference type="KEGG" id="aviv:LF296_16220"/>
<evidence type="ECO:0000313" key="3">
    <source>
        <dbReference type="Proteomes" id="UP001199528"/>
    </source>
</evidence>
<evidence type="ECO:0000256" key="1">
    <source>
        <dbReference type="SAM" id="SignalP"/>
    </source>
</evidence>
<evidence type="ECO:0008006" key="4">
    <source>
        <dbReference type="Google" id="ProtNLM"/>
    </source>
</evidence>
<dbReference type="EMBL" id="CP085083">
    <property type="protein sequence ID" value="WDZ50831.1"/>
    <property type="molecule type" value="Genomic_DNA"/>
</dbReference>
<feature type="chain" id="PRO_5042540370" description="Lipoprotein" evidence="1">
    <location>
        <begin position="19"/>
        <end position="236"/>
    </location>
</feature>
<reference evidence="2" key="1">
    <citation type="journal article" date="2022" name="Front Environ Sci">
        <title>Complete genome sequence analysis of a novel alkane-degrading bacterial strain, Acinetobacter vivianii KJ-1, and its diesel degradation ability.</title>
        <authorList>
            <person name="Zhang Y."/>
            <person name="Song F."/>
            <person name="Wang J."/>
            <person name="Zhao Q."/>
            <person name="Zheng L."/>
            <person name="Wang Z."/>
            <person name="Zhang X."/>
            <person name="Gao Y."/>
            <person name="Chen G."/>
            <person name="Huang Y."/>
        </authorList>
    </citation>
    <scope>NUCLEOTIDE SEQUENCE</scope>
    <source>
        <strain evidence="2">KJ-1</strain>
    </source>
</reference>
<dbReference type="AlphaFoldDB" id="A0AAJ6NI72"/>